<keyword evidence="2 6" id="KW-0812">Transmembrane</keyword>
<protein>
    <submittedName>
        <fullName evidence="7">Uncharacterized protein</fullName>
    </submittedName>
</protein>
<reference evidence="7" key="1">
    <citation type="submission" date="2022-03" db="EMBL/GenBank/DDBJ databases">
        <authorList>
            <person name="Martin C."/>
        </authorList>
    </citation>
    <scope>NUCLEOTIDE SEQUENCE</scope>
</reference>
<evidence type="ECO:0000256" key="6">
    <source>
        <dbReference type="SAM" id="Phobius"/>
    </source>
</evidence>
<dbReference type="SUPFAM" id="SSF81321">
    <property type="entry name" value="Family A G protein-coupled receptor-like"/>
    <property type="match status" value="1"/>
</dbReference>
<keyword evidence="8" id="KW-1185">Reference proteome</keyword>
<feature type="region of interest" description="Disordered" evidence="5">
    <location>
        <begin position="361"/>
        <end position="403"/>
    </location>
</feature>
<dbReference type="EMBL" id="CAIIXF020000011">
    <property type="protein sequence ID" value="CAH1800067.1"/>
    <property type="molecule type" value="Genomic_DNA"/>
</dbReference>
<dbReference type="Proteomes" id="UP000749559">
    <property type="component" value="Unassembled WGS sequence"/>
</dbReference>
<proteinExistence type="predicted"/>
<keyword evidence="3 6" id="KW-1133">Transmembrane helix</keyword>
<gene>
    <name evidence="7" type="ORF">OFUS_LOCUS24003</name>
</gene>
<feature type="transmembrane region" description="Helical" evidence="6">
    <location>
        <begin position="278"/>
        <end position="297"/>
    </location>
</feature>
<evidence type="ECO:0000256" key="1">
    <source>
        <dbReference type="ARBA" id="ARBA00004370"/>
    </source>
</evidence>
<evidence type="ECO:0000256" key="5">
    <source>
        <dbReference type="SAM" id="MobiDB-lite"/>
    </source>
</evidence>
<feature type="transmembrane region" description="Helical" evidence="6">
    <location>
        <begin position="319"/>
        <end position="337"/>
    </location>
</feature>
<comment type="caution">
    <text evidence="7">The sequence shown here is derived from an EMBL/GenBank/DDBJ whole genome shotgun (WGS) entry which is preliminary data.</text>
</comment>
<dbReference type="AlphaFoldDB" id="A0A8J1XGM0"/>
<evidence type="ECO:0000313" key="7">
    <source>
        <dbReference type="EMBL" id="CAH1800067.1"/>
    </source>
</evidence>
<sequence length="403" mass="45640">MFLVQNQFYVNSTNHGDSELHLGAELGNRIVIVASTLFVLSLVANLVSMLVIKCEIGTTRCQNLLYLNVCITLILTSVSYYSNIIVTIYSNSNIEQMAKNESGQLTKEALDRLILIASTTKIACHSCFALFGCATALVLVGFSILQFMVLADQNRRPGNRRSKRRVDERSVRVHDNVVYLRRRKSSVAFFRLRANVQGYLVLAWITSYMLGIPNLCHLHVYDVNIYVDWCMTWDYVWFIFTLVLSLVTLLLYVVSYLRYYRCCSTPRYVNKNDGFQRLKTLVFMFLTFDVTLVPYMVMRYNVNSIISTNLLTQGVPMDISLYTPLVGTLLLPIIYSLRTKDIKIGFGKCYKKLSIYNPSTNGVPSSVPENSSSSNLNLAIPGCENHDNEDSSTSNKEAVTVLL</sequence>
<keyword evidence="4 6" id="KW-0472">Membrane</keyword>
<feature type="transmembrane region" description="Helical" evidence="6">
    <location>
        <begin position="64"/>
        <end position="89"/>
    </location>
</feature>
<feature type="compositionally biased region" description="Low complexity" evidence="5">
    <location>
        <begin position="363"/>
        <end position="375"/>
    </location>
</feature>
<dbReference type="GO" id="GO:0016020">
    <property type="term" value="C:membrane"/>
    <property type="evidence" value="ECO:0007669"/>
    <property type="project" value="UniProtKB-SubCell"/>
</dbReference>
<evidence type="ECO:0000256" key="2">
    <source>
        <dbReference type="ARBA" id="ARBA00022692"/>
    </source>
</evidence>
<organism evidence="7 8">
    <name type="scientific">Owenia fusiformis</name>
    <name type="common">Polychaete worm</name>
    <dbReference type="NCBI Taxonomy" id="6347"/>
    <lineage>
        <taxon>Eukaryota</taxon>
        <taxon>Metazoa</taxon>
        <taxon>Spiralia</taxon>
        <taxon>Lophotrochozoa</taxon>
        <taxon>Annelida</taxon>
        <taxon>Polychaeta</taxon>
        <taxon>Sedentaria</taxon>
        <taxon>Canalipalpata</taxon>
        <taxon>Sabellida</taxon>
        <taxon>Oweniida</taxon>
        <taxon>Oweniidae</taxon>
        <taxon>Owenia</taxon>
    </lineage>
</organism>
<evidence type="ECO:0000256" key="4">
    <source>
        <dbReference type="ARBA" id="ARBA00023136"/>
    </source>
</evidence>
<comment type="subcellular location">
    <subcellularLocation>
        <location evidence="1">Membrane</location>
    </subcellularLocation>
</comment>
<feature type="transmembrane region" description="Helical" evidence="6">
    <location>
        <begin position="192"/>
        <end position="215"/>
    </location>
</feature>
<dbReference type="InterPro" id="IPR017452">
    <property type="entry name" value="GPCR_Rhodpsn_7TM"/>
</dbReference>
<accession>A0A8J1XGM0</accession>
<evidence type="ECO:0000313" key="8">
    <source>
        <dbReference type="Proteomes" id="UP000749559"/>
    </source>
</evidence>
<dbReference type="Gene3D" id="1.20.1070.10">
    <property type="entry name" value="Rhodopsin 7-helix transmembrane proteins"/>
    <property type="match status" value="1"/>
</dbReference>
<feature type="transmembrane region" description="Helical" evidence="6">
    <location>
        <begin position="30"/>
        <end position="52"/>
    </location>
</feature>
<feature type="transmembrane region" description="Helical" evidence="6">
    <location>
        <begin position="128"/>
        <end position="151"/>
    </location>
</feature>
<feature type="transmembrane region" description="Helical" evidence="6">
    <location>
        <begin position="235"/>
        <end position="257"/>
    </location>
</feature>
<evidence type="ECO:0000256" key="3">
    <source>
        <dbReference type="ARBA" id="ARBA00022989"/>
    </source>
</evidence>
<name>A0A8J1XGM0_OWEFU</name>
<dbReference type="PROSITE" id="PS50262">
    <property type="entry name" value="G_PROTEIN_RECEP_F1_2"/>
    <property type="match status" value="1"/>
</dbReference>